<reference evidence="1 2" key="1">
    <citation type="submission" date="2018-03" db="EMBL/GenBank/DDBJ databases">
        <title>Genomic Encyclopedia of Archaeal and Bacterial Type Strains, Phase II (KMG-II): from individual species to whole genera.</title>
        <authorList>
            <person name="Goeker M."/>
        </authorList>
    </citation>
    <scope>NUCLEOTIDE SEQUENCE [LARGE SCALE GENOMIC DNA]</scope>
    <source>
        <strain evidence="1 2">DSM 25328</strain>
    </source>
</reference>
<dbReference type="OrthoDB" id="7843333at2"/>
<comment type="caution">
    <text evidence="1">The sequence shown here is derived from an EMBL/GenBank/DDBJ whole genome shotgun (WGS) entry which is preliminary data.</text>
</comment>
<name>A0A2T1AJH1_TRISK</name>
<evidence type="ECO:0000313" key="2">
    <source>
        <dbReference type="Proteomes" id="UP000237718"/>
    </source>
</evidence>
<evidence type="ECO:0000313" key="1">
    <source>
        <dbReference type="EMBL" id="PRZ48702.1"/>
    </source>
</evidence>
<organism evidence="1 2">
    <name type="scientific">Tritonibacter scottomollicae</name>
    <name type="common">Epibacterium scottomollicae</name>
    <dbReference type="NCBI Taxonomy" id="483013"/>
    <lineage>
        <taxon>Bacteria</taxon>
        <taxon>Pseudomonadati</taxon>
        <taxon>Pseudomonadota</taxon>
        <taxon>Alphaproteobacteria</taxon>
        <taxon>Rhodobacterales</taxon>
        <taxon>Paracoccaceae</taxon>
        <taxon>Tritonibacter</taxon>
    </lineage>
</organism>
<dbReference type="Proteomes" id="UP000237718">
    <property type="component" value="Unassembled WGS sequence"/>
</dbReference>
<dbReference type="InterPro" id="IPR006448">
    <property type="entry name" value="Phage_term_ssu_P27"/>
</dbReference>
<dbReference type="AlphaFoldDB" id="A0A2T1AJH1"/>
<dbReference type="Pfam" id="PF05119">
    <property type="entry name" value="Terminase_4"/>
    <property type="match status" value="1"/>
</dbReference>
<protein>
    <submittedName>
        <fullName evidence="1">P27 family predicted phage terminase small subunit</fullName>
    </submittedName>
</protein>
<accession>A0A2T1AJH1</accession>
<sequence length="145" mass="16021">MKGKKPNLQNVVPMKDDIQKPVPDAPEFLEGEARKVWDALAPELVRKDRLDALYAYQFASYCTCVANFVAASACLALEGLYYETKTRNGVQQKKRAAWGIQQEAMAGMRRDSALFGLSPVDALRLSGEGQGDLFDDAMKMLNGTD</sequence>
<proteinExistence type="predicted"/>
<gene>
    <name evidence="1" type="ORF">CLV89_10312</name>
</gene>
<dbReference type="RefSeq" id="WP_106162746.1">
    <property type="nucleotide sequence ID" value="NZ_PVUF01000003.1"/>
</dbReference>
<dbReference type="EMBL" id="PVUF01000003">
    <property type="protein sequence ID" value="PRZ48702.1"/>
    <property type="molecule type" value="Genomic_DNA"/>
</dbReference>